<dbReference type="GO" id="GO:0043039">
    <property type="term" value="P:tRNA aminoacylation"/>
    <property type="evidence" value="ECO:0007669"/>
    <property type="project" value="InterPro"/>
</dbReference>
<dbReference type="RefSeq" id="WP_148604395.1">
    <property type="nucleotide sequence ID" value="NZ_BSUV01000001.1"/>
</dbReference>
<evidence type="ECO:0000256" key="2">
    <source>
        <dbReference type="ARBA" id="ARBA00022490"/>
    </source>
</evidence>
<dbReference type="GO" id="GO:0005524">
    <property type="term" value="F:ATP binding"/>
    <property type="evidence" value="ECO:0007669"/>
    <property type="project" value="InterPro"/>
</dbReference>
<dbReference type="InterPro" id="IPR051335">
    <property type="entry name" value="Alanyl-tRNA_Editing_Enzymes"/>
</dbReference>
<dbReference type="Proteomes" id="UP000442244">
    <property type="component" value="Unassembled WGS sequence"/>
</dbReference>
<name>A0A6P2CLY2_9LACO</name>
<organism evidence="6 7">
    <name type="scientific">Leuconostoc litchii</name>
    <dbReference type="NCBI Taxonomy" id="1981069"/>
    <lineage>
        <taxon>Bacteria</taxon>
        <taxon>Bacillati</taxon>
        <taxon>Bacillota</taxon>
        <taxon>Bacilli</taxon>
        <taxon>Lactobacillales</taxon>
        <taxon>Lactobacillaceae</taxon>
        <taxon>Leuconostoc</taxon>
    </lineage>
</organism>
<keyword evidence="4" id="KW-0862">Zinc</keyword>
<sequence length="239" mass="26948">MSEKLIYLQQSDLTELETKIKKVEGNVVEFEKTIIYPGGGGQPMDIAHIIQNSKEFTVLDAQQKDDTIIYTLDDELNSKQPVRQLVNKTDREQKCQYHTLLHLIAAVAGSEYECRVSSSEIFDDHARIELLFPTNTKKSAFDQHTFWDAVLTTLSNNHSVTTKVINRKNIKDESSKVRTVVSLIPKEISKIRLVTIDNLDTEACAGTHVSNTNKISKNLIFTAKSKGSKKIRAKVEIIS</sequence>
<proteinExistence type="predicted"/>
<dbReference type="SMART" id="SM00863">
    <property type="entry name" value="tRNA_SAD"/>
    <property type="match status" value="1"/>
</dbReference>
<keyword evidence="2" id="KW-0963">Cytoplasm</keyword>
<reference evidence="6 7" key="1">
    <citation type="submission" date="2019-01" db="EMBL/GenBank/DDBJ databases">
        <title>Leuconostoc litchii sp. nov., a novel lactic acid bacterium isolated from lychee.</title>
        <authorList>
            <person name="Wang L.-T."/>
        </authorList>
    </citation>
    <scope>NUCLEOTIDE SEQUENCE [LARGE SCALE GENOMIC DNA]</scope>
    <source>
        <strain evidence="6 7">MB7</strain>
    </source>
</reference>
<evidence type="ECO:0000259" key="5">
    <source>
        <dbReference type="SMART" id="SM00863"/>
    </source>
</evidence>
<dbReference type="Gene3D" id="3.30.980.10">
    <property type="entry name" value="Threonyl-trna Synthetase, Chain A, domain 2"/>
    <property type="match status" value="1"/>
</dbReference>
<evidence type="ECO:0000313" key="7">
    <source>
        <dbReference type="Proteomes" id="UP000442244"/>
    </source>
</evidence>
<dbReference type="InterPro" id="IPR012947">
    <property type="entry name" value="tRNA_SAD"/>
</dbReference>
<dbReference type="InterPro" id="IPR018163">
    <property type="entry name" value="Thr/Ala-tRNA-synth_IIc_edit"/>
</dbReference>
<evidence type="ECO:0000256" key="4">
    <source>
        <dbReference type="ARBA" id="ARBA00022833"/>
    </source>
</evidence>
<comment type="caution">
    <text evidence="6">The sequence shown here is derived from an EMBL/GenBank/DDBJ whole genome shotgun (WGS) entry which is preliminary data.</text>
</comment>
<dbReference type="SUPFAM" id="SSF55186">
    <property type="entry name" value="ThrRS/AlaRS common domain"/>
    <property type="match status" value="1"/>
</dbReference>
<dbReference type="EMBL" id="SDGY01000001">
    <property type="protein sequence ID" value="TYC47000.1"/>
    <property type="molecule type" value="Genomic_DNA"/>
</dbReference>
<dbReference type="GO" id="GO:0002161">
    <property type="term" value="F:aminoacyl-tRNA deacylase activity"/>
    <property type="evidence" value="ECO:0007669"/>
    <property type="project" value="UniProtKB-ARBA"/>
</dbReference>
<evidence type="ECO:0000313" key="6">
    <source>
        <dbReference type="EMBL" id="TYC47000.1"/>
    </source>
</evidence>
<comment type="cofactor">
    <cofactor evidence="1">
        <name>Zn(2+)</name>
        <dbReference type="ChEBI" id="CHEBI:29105"/>
    </cofactor>
</comment>
<dbReference type="OrthoDB" id="9812949at2"/>
<dbReference type="PANTHER" id="PTHR43462:SF1">
    <property type="entry name" value="ALANYL-TRNA EDITING PROTEIN AARSD1"/>
    <property type="match status" value="1"/>
</dbReference>
<gene>
    <name evidence="6" type="ORF">ESZ47_02350</name>
</gene>
<protein>
    <submittedName>
        <fullName evidence="6">Alanyl-tRNA editing protein</fullName>
    </submittedName>
</protein>
<feature type="domain" description="Threonyl/alanyl tRNA synthetase SAD" evidence="5">
    <location>
        <begin position="191"/>
        <end position="236"/>
    </location>
</feature>
<evidence type="ECO:0000256" key="1">
    <source>
        <dbReference type="ARBA" id="ARBA00001947"/>
    </source>
</evidence>
<keyword evidence="3" id="KW-0479">Metal-binding</keyword>
<dbReference type="AlphaFoldDB" id="A0A6P2CLY2"/>
<dbReference type="GO" id="GO:0004812">
    <property type="term" value="F:aminoacyl-tRNA ligase activity"/>
    <property type="evidence" value="ECO:0007669"/>
    <property type="project" value="InterPro"/>
</dbReference>
<accession>A0A6P2CLY2</accession>
<dbReference type="Gene3D" id="2.40.30.130">
    <property type="match status" value="1"/>
</dbReference>
<dbReference type="PANTHER" id="PTHR43462">
    <property type="entry name" value="ALANYL-TRNA EDITING PROTEIN"/>
    <property type="match status" value="1"/>
</dbReference>
<evidence type="ECO:0000256" key="3">
    <source>
        <dbReference type="ARBA" id="ARBA00022723"/>
    </source>
</evidence>
<dbReference type="GO" id="GO:0046872">
    <property type="term" value="F:metal ion binding"/>
    <property type="evidence" value="ECO:0007669"/>
    <property type="project" value="UniProtKB-KW"/>
</dbReference>
<dbReference type="SUPFAM" id="SSF50447">
    <property type="entry name" value="Translation proteins"/>
    <property type="match status" value="1"/>
</dbReference>
<dbReference type="Pfam" id="PF07973">
    <property type="entry name" value="tRNA_SAD"/>
    <property type="match status" value="1"/>
</dbReference>
<keyword evidence="7" id="KW-1185">Reference proteome</keyword>
<dbReference type="InterPro" id="IPR009000">
    <property type="entry name" value="Transl_B-barrel_sf"/>
</dbReference>